<accession>A0ABD3HKD9</accession>
<keyword evidence="1" id="KW-0732">Signal</keyword>
<dbReference type="InterPro" id="IPR004265">
    <property type="entry name" value="Dirigent"/>
</dbReference>
<dbReference type="Pfam" id="PF03018">
    <property type="entry name" value="Dirigent"/>
    <property type="match status" value="1"/>
</dbReference>
<feature type="signal peptide" evidence="1">
    <location>
        <begin position="1"/>
        <end position="30"/>
    </location>
</feature>
<keyword evidence="1" id="KW-0964">Secreted</keyword>
<reference evidence="2 3" key="1">
    <citation type="submission" date="2024-09" db="EMBL/GenBank/DDBJ databases">
        <title>Chromosome-scale assembly of Riccia sorocarpa.</title>
        <authorList>
            <person name="Paukszto L."/>
        </authorList>
    </citation>
    <scope>NUCLEOTIDE SEQUENCE [LARGE SCALE GENOMIC DNA]</scope>
    <source>
        <strain evidence="2">LP-2024</strain>
        <tissue evidence="2">Aerial parts of the thallus</tissue>
    </source>
</reference>
<dbReference type="GO" id="GO:0048046">
    <property type="term" value="C:apoplast"/>
    <property type="evidence" value="ECO:0007669"/>
    <property type="project" value="UniProtKB-SubCell"/>
</dbReference>
<dbReference type="EMBL" id="JBJQOH010000003">
    <property type="protein sequence ID" value="KAL3691982.1"/>
    <property type="molecule type" value="Genomic_DNA"/>
</dbReference>
<comment type="caution">
    <text evidence="2">The sequence shown here is derived from an EMBL/GenBank/DDBJ whole genome shotgun (WGS) entry which is preliminary data.</text>
</comment>
<sequence>MGSPKFAAPVALFLTLGLLCTVIRAPAVRADKQWDPSLVIYLFEQFFDVPGANSTDLIVAPPGGTLSWGSLGVADFPVRLSADPSAPVIGNSPAVFYAKKGPGLPGLGIYKLITLETPKYKGTIFSAGDFTNPTGDPSWEEEFTVSGGTGSFRGAGGYIRVTLVDSAKDKATYKNLSFPTSRLSLIIRAFSVWSTSLCVSD</sequence>
<keyword evidence="3" id="KW-1185">Reference proteome</keyword>
<comment type="function">
    <text evidence="1">Dirigent proteins impart stereoselectivity on the phenoxy radical-coupling reaction, yielding optically active lignans from two molecules of coniferyl alcohol in the biosynthesis of lignans, flavonolignans, and alkaloids and thus plays a central role in plant secondary metabolism.</text>
</comment>
<comment type="similarity">
    <text evidence="1">Belongs to the plant dirigent protein family.</text>
</comment>
<evidence type="ECO:0000256" key="1">
    <source>
        <dbReference type="RuleBase" id="RU363099"/>
    </source>
</evidence>
<dbReference type="Proteomes" id="UP001633002">
    <property type="component" value="Unassembled WGS sequence"/>
</dbReference>
<comment type="subunit">
    <text evidence="1">Homodimer.</text>
</comment>
<comment type="subcellular location">
    <subcellularLocation>
        <location evidence="1">Secreted</location>
        <location evidence="1">Extracellular space</location>
        <location evidence="1">Apoplast</location>
    </subcellularLocation>
</comment>
<protein>
    <recommendedName>
        <fullName evidence="1">Dirigent protein</fullName>
    </recommendedName>
</protein>
<feature type="chain" id="PRO_5044526976" description="Dirigent protein" evidence="1">
    <location>
        <begin position="31"/>
        <end position="201"/>
    </location>
</feature>
<evidence type="ECO:0000313" key="3">
    <source>
        <dbReference type="Proteomes" id="UP001633002"/>
    </source>
</evidence>
<organism evidence="2 3">
    <name type="scientific">Riccia sorocarpa</name>
    <dbReference type="NCBI Taxonomy" id="122646"/>
    <lineage>
        <taxon>Eukaryota</taxon>
        <taxon>Viridiplantae</taxon>
        <taxon>Streptophyta</taxon>
        <taxon>Embryophyta</taxon>
        <taxon>Marchantiophyta</taxon>
        <taxon>Marchantiopsida</taxon>
        <taxon>Marchantiidae</taxon>
        <taxon>Marchantiales</taxon>
        <taxon>Ricciaceae</taxon>
        <taxon>Riccia</taxon>
    </lineage>
</organism>
<proteinExistence type="inferred from homology"/>
<name>A0ABD3HKD9_9MARC</name>
<dbReference type="AlphaFoldDB" id="A0ABD3HKD9"/>
<keyword evidence="1" id="KW-0052">Apoplast</keyword>
<evidence type="ECO:0000313" key="2">
    <source>
        <dbReference type="EMBL" id="KAL3691982.1"/>
    </source>
</evidence>
<gene>
    <name evidence="2" type="ORF">R1sor_005633</name>
</gene>